<gene>
    <name evidence="5" type="ORF">GCM10011617_31730</name>
</gene>
<comment type="caution">
    <text evidence="5">The sequence shown here is derived from an EMBL/GenBank/DDBJ whole genome shotgun (WGS) entry which is preliminary data.</text>
</comment>
<dbReference type="Pfam" id="PF13007">
    <property type="entry name" value="LZ_Tnp_IS66"/>
    <property type="match status" value="1"/>
</dbReference>
<feature type="domain" description="Transposase IS66 zinc-finger binding" evidence="2">
    <location>
        <begin position="129"/>
        <end position="169"/>
    </location>
</feature>
<dbReference type="InterPro" id="IPR024474">
    <property type="entry name" value="Znf_dom_IS66"/>
</dbReference>
<dbReference type="InterPro" id="IPR039552">
    <property type="entry name" value="IS66_C"/>
</dbReference>
<dbReference type="InterPro" id="IPR004291">
    <property type="entry name" value="Transposase_IS66_central"/>
</dbReference>
<dbReference type="NCBIfam" id="NF033517">
    <property type="entry name" value="transpos_IS66"/>
    <property type="match status" value="1"/>
</dbReference>
<evidence type="ECO:0000259" key="4">
    <source>
        <dbReference type="Pfam" id="PF13817"/>
    </source>
</evidence>
<dbReference type="AlphaFoldDB" id="A0A918RTS5"/>
<evidence type="ECO:0000259" key="1">
    <source>
        <dbReference type="Pfam" id="PF03050"/>
    </source>
</evidence>
<dbReference type="Pfam" id="PF13005">
    <property type="entry name" value="zf-IS66"/>
    <property type="match status" value="1"/>
</dbReference>
<sequence length="530" mass="59433">MRFELDRLPSDPVLLQRMLREMAELLEQERAALNAAKAVVTTQGLTIEKLEHRLARLLRVQFGRSSEKMDIAQLRLMFDEIDTPVAANDDAGSLGEVRQPAPRKAGVRAPIPAHVPRQVVEHRPGTCSPGCTGQQTQIGEDVTEVLDYIPARFRVIRHVRPRIACRMCEQIRQAPAIDLPLPRVMASSALLAHLIVSRFVDHVPWNRQSVILRRQGIDIDRDVMSRWARKLAWLMAPLGERLLAYILEAPKIHGDDTPVTLLGNGNGSAIARFWVYLRHGWSSGDMEPPAVAYRFSADRGGQHPAAHLANYRGFLQADGFAGYNALYRDPKTKAPRDVVEVGCWAHARRKFTDVLDKNPSPVAAEAVVRIAELFAIEREIKGAPPDQRRRARQERALPRLASLRSWLETMEQGLSSDSALAKACRYPLNRWAAMIRYCDDGLLEISNNLVENALRGVALGRRNWMFVGSIKGGQASALFYSLVETCKLNGVEPEAWLTDVIERIGSHPINRIDELLPWRWQAARDTALAA</sequence>
<dbReference type="InterPro" id="IPR024463">
    <property type="entry name" value="Transposase_TnpC_homeodom"/>
</dbReference>
<evidence type="ECO:0000259" key="2">
    <source>
        <dbReference type="Pfam" id="PF13005"/>
    </source>
</evidence>
<dbReference type="Pfam" id="PF13817">
    <property type="entry name" value="DDE_Tnp_IS66_C"/>
    <property type="match status" value="1"/>
</dbReference>
<reference evidence="5" key="2">
    <citation type="submission" date="2020-09" db="EMBL/GenBank/DDBJ databases">
        <authorList>
            <person name="Sun Q."/>
            <person name="Kim S."/>
        </authorList>
    </citation>
    <scope>NUCLEOTIDE SEQUENCE</scope>
    <source>
        <strain evidence="5">KCTC 32422</strain>
    </source>
</reference>
<dbReference type="Proteomes" id="UP000634139">
    <property type="component" value="Unassembled WGS sequence"/>
</dbReference>
<name>A0A918RTS5_9SPHN</name>
<dbReference type="EMBL" id="BMZD01000020">
    <property type="protein sequence ID" value="GHA09097.1"/>
    <property type="molecule type" value="Genomic_DNA"/>
</dbReference>
<proteinExistence type="predicted"/>
<dbReference type="Pfam" id="PF03050">
    <property type="entry name" value="DDE_Tnp_IS66"/>
    <property type="match status" value="1"/>
</dbReference>
<protein>
    <submittedName>
        <fullName evidence="5">Transposase</fullName>
    </submittedName>
</protein>
<reference evidence="5" key="1">
    <citation type="journal article" date="2014" name="Int. J. Syst. Evol. Microbiol.">
        <title>Complete genome sequence of Corynebacterium casei LMG S-19264T (=DSM 44701T), isolated from a smear-ripened cheese.</title>
        <authorList>
            <consortium name="US DOE Joint Genome Institute (JGI-PGF)"/>
            <person name="Walter F."/>
            <person name="Albersmeier A."/>
            <person name="Kalinowski J."/>
            <person name="Ruckert C."/>
        </authorList>
    </citation>
    <scope>NUCLEOTIDE SEQUENCE</scope>
    <source>
        <strain evidence="5">KCTC 32422</strain>
    </source>
</reference>
<feature type="domain" description="Transposase IS66 C-terminal" evidence="4">
    <location>
        <begin position="481"/>
        <end position="518"/>
    </location>
</feature>
<keyword evidence="6" id="KW-1185">Reference proteome</keyword>
<feature type="domain" description="Transposase IS66 central" evidence="1">
    <location>
        <begin position="184"/>
        <end position="474"/>
    </location>
</feature>
<feature type="domain" description="Transposase TnpC homeodomain" evidence="3">
    <location>
        <begin position="50"/>
        <end position="120"/>
    </location>
</feature>
<dbReference type="PANTHER" id="PTHR33678">
    <property type="entry name" value="BLL1576 PROTEIN"/>
    <property type="match status" value="1"/>
</dbReference>
<organism evidence="5 6">
    <name type="scientific">Novosphingobium arvoryzae</name>
    <dbReference type="NCBI Taxonomy" id="1256514"/>
    <lineage>
        <taxon>Bacteria</taxon>
        <taxon>Pseudomonadati</taxon>
        <taxon>Pseudomonadota</taxon>
        <taxon>Alphaproteobacteria</taxon>
        <taxon>Sphingomonadales</taxon>
        <taxon>Sphingomonadaceae</taxon>
        <taxon>Novosphingobium</taxon>
    </lineage>
</organism>
<accession>A0A918RTS5</accession>
<evidence type="ECO:0000313" key="6">
    <source>
        <dbReference type="Proteomes" id="UP000634139"/>
    </source>
</evidence>
<evidence type="ECO:0000259" key="3">
    <source>
        <dbReference type="Pfam" id="PF13007"/>
    </source>
</evidence>
<dbReference type="PANTHER" id="PTHR33678:SF1">
    <property type="entry name" value="BLL1576 PROTEIN"/>
    <property type="match status" value="1"/>
</dbReference>
<dbReference type="InterPro" id="IPR052344">
    <property type="entry name" value="Transposase-related"/>
</dbReference>
<evidence type="ECO:0000313" key="5">
    <source>
        <dbReference type="EMBL" id="GHA09097.1"/>
    </source>
</evidence>